<keyword evidence="1" id="KW-0472">Membrane</keyword>
<feature type="transmembrane region" description="Helical" evidence="1">
    <location>
        <begin position="230"/>
        <end position="249"/>
    </location>
</feature>
<sequence>MKDERKLAFCLNCDQNLDENDNFCPNCGQENMDQKVPFQVFIHDFFSNYLNFDSTFFRTIPPFLSKPGKLTQVFNAGQRRKYIHPIRLYLMLSLFYFFAISIIIPPDIVDRIMTSQLTDEKTKNAIKVNLNDSLNSSDKAELEKIVGKEELNNLNKQLTSADTSAFDSIPTRSPWLELKLAAQDQQISDSSFKASLQKSSFGLTNNFDIKAQRNFIANSNIYIINSARNLPIMMFFLLPFFALLLKLLFLKSSKYYIEHLIHSLHIHSFAYLIYGCGIFLLNYELGNLSLVGIVCFVGVTTYAYISILKIHTQGWLKLLIKFWILGFIYFNLLAIAVGTELYLSLITL</sequence>
<comment type="caution">
    <text evidence="2">The sequence shown here is derived from an EMBL/GenBank/DDBJ whole genome shotgun (WGS) entry which is preliminary data.</text>
</comment>
<keyword evidence="1" id="KW-1133">Transmembrane helix</keyword>
<dbReference type="RefSeq" id="WP_192011228.1">
    <property type="nucleotide sequence ID" value="NZ_JACYTQ010000006.1"/>
</dbReference>
<feature type="transmembrane region" description="Helical" evidence="1">
    <location>
        <begin position="322"/>
        <end position="345"/>
    </location>
</feature>
<keyword evidence="1" id="KW-0812">Transmembrane</keyword>
<organism evidence="2 3">
    <name type="scientific">Echinicola arenosa</name>
    <dbReference type="NCBI Taxonomy" id="2774144"/>
    <lineage>
        <taxon>Bacteria</taxon>
        <taxon>Pseudomonadati</taxon>
        <taxon>Bacteroidota</taxon>
        <taxon>Cytophagia</taxon>
        <taxon>Cytophagales</taxon>
        <taxon>Cyclobacteriaceae</taxon>
        <taxon>Echinicola</taxon>
    </lineage>
</organism>
<dbReference type="Pfam" id="PF12412">
    <property type="entry name" value="DUF3667"/>
    <property type="match status" value="1"/>
</dbReference>
<reference evidence="2 3" key="1">
    <citation type="submission" date="2020-09" db="EMBL/GenBank/DDBJ databases">
        <title>Echinicola sp. CAU 1574 isolated from sand of Sido Beach.</title>
        <authorList>
            <person name="Kim W."/>
        </authorList>
    </citation>
    <scope>NUCLEOTIDE SEQUENCE [LARGE SCALE GENOMIC DNA]</scope>
    <source>
        <strain evidence="2 3">CAU 1574</strain>
    </source>
</reference>
<protein>
    <submittedName>
        <fullName evidence="2">DUF3667 domain-containing protein</fullName>
    </submittedName>
</protein>
<keyword evidence="3" id="KW-1185">Reference proteome</keyword>
<feature type="transmembrane region" description="Helical" evidence="1">
    <location>
        <begin position="88"/>
        <end position="106"/>
    </location>
</feature>
<dbReference type="InterPro" id="IPR022134">
    <property type="entry name" value="DUF3667"/>
</dbReference>
<feature type="transmembrane region" description="Helical" evidence="1">
    <location>
        <begin position="261"/>
        <end position="283"/>
    </location>
</feature>
<proteinExistence type="predicted"/>
<evidence type="ECO:0000313" key="2">
    <source>
        <dbReference type="EMBL" id="MBD8490354.1"/>
    </source>
</evidence>
<accession>A0ABR9ARV6</accession>
<evidence type="ECO:0000313" key="3">
    <source>
        <dbReference type="Proteomes" id="UP000647133"/>
    </source>
</evidence>
<feature type="transmembrane region" description="Helical" evidence="1">
    <location>
        <begin position="289"/>
        <end position="310"/>
    </location>
</feature>
<name>A0ABR9ARV6_9BACT</name>
<dbReference type="Proteomes" id="UP000647133">
    <property type="component" value="Unassembled WGS sequence"/>
</dbReference>
<dbReference type="EMBL" id="JACYTQ010000006">
    <property type="protein sequence ID" value="MBD8490354.1"/>
    <property type="molecule type" value="Genomic_DNA"/>
</dbReference>
<evidence type="ECO:0000256" key="1">
    <source>
        <dbReference type="SAM" id="Phobius"/>
    </source>
</evidence>
<gene>
    <name evidence="2" type="ORF">IFO69_16500</name>
</gene>